<keyword evidence="2" id="KW-1185">Reference proteome</keyword>
<dbReference type="PANTHER" id="PTHR48044">
    <property type="entry name" value="GLYCOSYLTRANSFERASE"/>
    <property type="match status" value="1"/>
</dbReference>
<accession>A0AAQ3L4P7</accession>
<protein>
    <submittedName>
        <fullName evidence="1">Uncharacterized protein</fullName>
    </submittedName>
</protein>
<dbReference type="Gene3D" id="3.40.50.2000">
    <property type="entry name" value="Glycogen Phosphorylase B"/>
    <property type="match status" value="1"/>
</dbReference>
<gene>
    <name evidence="1" type="ORF">Cni_G29329</name>
</gene>
<proteinExistence type="predicted"/>
<dbReference type="AlphaFoldDB" id="A0AAQ3L4P7"/>
<dbReference type="EMBL" id="CP136898">
    <property type="protein sequence ID" value="WOL20524.1"/>
    <property type="molecule type" value="Genomic_DNA"/>
</dbReference>
<dbReference type="Proteomes" id="UP001327560">
    <property type="component" value="Chromosome 9"/>
</dbReference>
<organism evidence="1 2">
    <name type="scientific">Canna indica</name>
    <name type="common">Indian-shot</name>
    <dbReference type="NCBI Taxonomy" id="4628"/>
    <lineage>
        <taxon>Eukaryota</taxon>
        <taxon>Viridiplantae</taxon>
        <taxon>Streptophyta</taxon>
        <taxon>Embryophyta</taxon>
        <taxon>Tracheophyta</taxon>
        <taxon>Spermatophyta</taxon>
        <taxon>Magnoliopsida</taxon>
        <taxon>Liliopsida</taxon>
        <taxon>Zingiberales</taxon>
        <taxon>Cannaceae</taxon>
        <taxon>Canna</taxon>
    </lineage>
</organism>
<dbReference type="GO" id="GO:0008194">
    <property type="term" value="F:UDP-glycosyltransferase activity"/>
    <property type="evidence" value="ECO:0007669"/>
    <property type="project" value="UniProtKB-ARBA"/>
</dbReference>
<evidence type="ECO:0000313" key="2">
    <source>
        <dbReference type="Proteomes" id="UP001327560"/>
    </source>
</evidence>
<dbReference type="SUPFAM" id="SSF53756">
    <property type="entry name" value="UDP-Glycosyltransferase/glycogen phosphorylase"/>
    <property type="match status" value="1"/>
</dbReference>
<evidence type="ECO:0000313" key="1">
    <source>
        <dbReference type="EMBL" id="WOL20524.1"/>
    </source>
</evidence>
<reference evidence="1 2" key="1">
    <citation type="submission" date="2023-10" db="EMBL/GenBank/DDBJ databases">
        <title>Chromosome-scale genome assembly provides insights into flower coloration mechanisms of Canna indica.</title>
        <authorList>
            <person name="Li C."/>
        </authorList>
    </citation>
    <scope>NUCLEOTIDE SEQUENCE [LARGE SCALE GENOMIC DNA]</scope>
    <source>
        <tissue evidence="1">Flower</tissue>
    </source>
</reference>
<dbReference type="PANTHER" id="PTHR48044:SF22">
    <property type="entry name" value="GLYCOSYLTRANSFERASE"/>
    <property type="match status" value="1"/>
</dbReference>
<name>A0AAQ3L4P7_9LILI</name>
<sequence>MASVMYVSFGTTTSFSDERLAKFAARLEVSGKRFIWALRDADRADIYVDQGSNIVRSATPPKRPP</sequence>
<dbReference type="GO" id="GO:1901135">
    <property type="term" value="P:carbohydrate derivative metabolic process"/>
    <property type="evidence" value="ECO:0007669"/>
    <property type="project" value="UniProtKB-ARBA"/>
</dbReference>